<dbReference type="KEGG" id="psym:J1N51_14020"/>
<dbReference type="SUPFAM" id="SSF55347">
    <property type="entry name" value="Glyceraldehyde-3-phosphate dehydrogenase-like, C-terminal domain"/>
    <property type="match status" value="1"/>
</dbReference>
<dbReference type="EMBL" id="CP072110">
    <property type="protein sequence ID" value="QTH63807.1"/>
    <property type="molecule type" value="Genomic_DNA"/>
</dbReference>
<dbReference type="Pfam" id="PF01408">
    <property type="entry name" value="GFO_IDH_MocA"/>
    <property type="match status" value="1"/>
</dbReference>
<evidence type="ECO:0000256" key="1">
    <source>
        <dbReference type="ARBA" id="ARBA00022729"/>
    </source>
</evidence>
<gene>
    <name evidence="4" type="ORF">J1N51_14020</name>
</gene>
<dbReference type="InterPro" id="IPR036291">
    <property type="entry name" value="NAD(P)-bd_dom_sf"/>
</dbReference>
<proteinExistence type="predicted"/>
<protein>
    <submittedName>
        <fullName evidence="4">Gfo/Idh/MocA family oxidoreductase</fullName>
    </submittedName>
</protein>
<evidence type="ECO:0000313" key="5">
    <source>
        <dbReference type="Proteomes" id="UP000682739"/>
    </source>
</evidence>
<dbReference type="Pfam" id="PF22725">
    <property type="entry name" value="GFO_IDH_MocA_C3"/>
    <property type="match status" value="1"/>
</dbReference>
<dbReference type="Gene3D" id="3.40.50.720">
    <property type="entry name" value="NAD(P)-binding Rossmann-like Domain"/>
    <property type="match status" value="1"/>
</dbReference>
<dbReference type="InterPro" id="IPR055170">
    <property type="entry name" value="GFO_IDH_MocA-like_dom"/>
</dbReference>
<dbReference type="InterPro" id="IPR051450">
    <property type="entry name" value="Gfo/Idh/MocA_Oxidoreductases"/>
</dbReference>
<dbReference type="AlphaFoldDB" id="A0A975HI45"/>
<dbReference type="RefSeq" id="WP_208831862.1">
    <property type="nucleotide sequence ID" value="NZ_CP072110.1"/>
</dbReference>
<reference evidence="4" key="1">
    <citation type="submission" date="2021-03" db="EMBL/GenBank/DDBJ databases">
        <title>Description of Psychrosphaera ytuae sp. nov. isolated from deep sea sediment of South China Sea.</title>
        <authorList>
            <person name="Zhang J."/>
            <person name="Xu X.-D."/>
        </authorList>
    </citation>
    <scope>NUCLEOTIDE SEQUENCE</scope>
    <source>
        <strain evidence="4">MTZ26</strain>
    </source>
</reference>
<dbReference type="SUPFAM" id="SSF51735">
    <property type="entry name" value="NAD(P)-binding Rossmann-fold domains"/>
    <property type="match status" value="1"/>
</dbReference>
<evidence type="ECO:0000313" key="4">
    <source>
        <dbReference type="EMBL" id="QTH63807.1"/>
    </source>
</evidence>
<name>A0A975HI45_9GAMM</name>
<dbReference type="InterPro" id="IPR000683">
    <property type="entry name" value="Gfo/Idh/MocA-like_OxRdtase_N"/>
</dbReference>
<organism evidence="4 5">
    <name type="scientific">Psychrosphaera ytuae</name>
    <dbReference type="NCBI Taxonomy" id="2820710"/>
    <lineage>
        <taxon>Bacteria</taxon>
        <taxon>Pseudomonadati</taxon>
        <taxon>Pseudomonadota</taxon>
        <taxon>Gammaproteobacteria</taxon>
        <taxon>Alteromonadales</taxon>
        <taxon>Pseudoalteromonadaceae</taxon>
        <taxon>Psychrosphaera</taxon>
    </lineage>
</organism>
<dbReference type="Gene3D" id="3.30.360.10">
    <property type="entry name" value="Dihydrodipicolinate Reductase, domain 2"/>
    <property type="match status" value="1"/>
</dbReference>
<dbReference type="PANTHER" id="PTHR43377">
    <property type="entry name" value="BILIVERDIN REDUCTASE A"/>
    <property type="match status" value="1"/>
</dbReference>
<keyword evidence="1" id="KW-0732">Signal</keyword>
<evidence type="ECO:0000259" key="3">
    <source>
        <dbReference type="Pfam" id="PF22725"/>
    </source>
</evidence>
<evidence type="ECO:0000259" key="2">
    <source>
        <dbReference type="Pfam" id="PF01408"/>
    </source>
</evidence>
<sequence length="331" mass="36559">MSASTKSFLIIGSGNIAKRHVKTIRTEVDDAFILLLPSRGVSSTEQEAELTNQFRDVDAVIASSLDIPRHLFMTIIASPAPLHHLHVEQIINKSERILIEKPIAENTSTARRIVDLCQLHQTPAMVGYCLRYLGSADIVRSKLKQGVLGKVLLVKSNVGQYLPSWRPGDYRHSVSANKSLGGGALLELSHELDLVCHLFDVDKVINATVCQSESLDIDVEDMVQINLSNNDGALISVGLDFLQHKASRTMTIIGTEATIQWDLIKNSITLTDKQGDSQSYSGANEWQGNDMYIAQLRDFMTSKSTFRGSKPDEALRVVQLIDDIRHLAQGV</sequence>
<dbReference type="GO" id="GO:0000166">
    <property type="term" value="F:nucleotide binding"/>
    <property type="evidence" value="ECO:0007669"/>
    <property type="project" value="InterPro"/>
</dbReference>
<dbReference type="PANTHER" id="PTHR43377:SF1">
    <property type="entry name" value="BILIVERDIN REDUCTASE A"/>
    <property type="match status" value="1"/>
</dbReference>
<accession>A0A975HI45</accession>
<dbReference type="Proteomes" id="UP000682739">
    <property type="component" value="Chromosome"/>
</dbReference>
<keyword evidence="5" id="KW-1185">Reference proteome</keyword>
<feature type="domain" description="GFO/IDH/MocA-like oxidoreductase" evidence="3">
    <location>
        <begin position="139"/>
        <end position="259"/>
    </location>
</feature>
<feature type="domain" description="Gfo/Idh/MocA-like oxidoreductase N-terminal" evidence="2">
    <location>
        <begin position="7"/>
        <end position="128"/>
    </location>
</feature>